<evidence type="ECO:0008006" key="4">
    <source>
        <dbReference type="Google" id="ProtNLM"/>
    </source>
</evidence>
<evidence type="ECO:0000313" key="2">
    <source>
        <dbReference type="EMBL" id="KAJ4454491.1"/>
    </source>
</evidence>
<evidence type="ECO:0000313" key="3">
    <source>
        <dbReference type="Proteomes" id="UP001141327"/>
    </source>
</evidence>
<accession>A0ABQ8U7V4</accession>
<name>A0ABQ8U7V4_9EUKA</name>
<dbReference type="Proteomes" id="UP001141327">
    <property type="component" value="Unassembled WGS sequence"/>
</dbReference>
<comment type="caution">
    <text evidence="2">The sequence shown here is derived from an EMBL/GenBank/DDBJ whole genome shotgun (WGS) entry which is preliminary data.</text>
</comment>
<feature type="compositionally biased region" description="Low complexity" evidence="1">
    <location>
        <begin position="25"/>
        <end position="47"/>
    </location>
</feature>
<proteinExistence type="predicted"/>
<gene>
    <name evidence="2" type="ORF">PAPYR_10803</name>
</gene>
<protein>
    <recommendedName>
        <fullName evidence="4">Gag protein</fullName>
    </recommendedName>
</protein>
<feature type="region of interest" description="Disordered" evidence="1">
    <location>
        <begin position="242"/>
        <end position="305"/>
    </location>
</feature>
<dbReference type="EMBL" id="JAPMOS010000153">
    <property type="protein sequence ID" value="KAJ4454491.1"/>
    <property type="molecule type" value="Genomic_DNA"/>
</dbReference>
<keyword evidence="3" id="KW-1185">Reference proteome</keyword>
<evidence type="ECO:0000256" key="1">
    <source>
        <dbReference type="SAM" id="MobiDB-lite"/>
    </source>
</evidence>
<organism evidence="2 3">
    <name type="scientific">Paratrimastix pyriformis</name>
    <dbReference type="NCBI Taxonomy" id="342808"/>
    <lineage>
        <taxon>Eukaryota</taxon>
        <taxon>Metamonada</taxon>
        <taxon>Preaxostyla</taxon>
        <taxon>Paratrimastigidae</taxon>
        <taxon>Paratrimastix</taxon>
    </lineage>
</organism>
<feature type="region of interest" description="Disordered" evidence="1">
    <location>
        <begin position="1"/>
        <end position="53"/>
    </location>
</feature>
<reference evidence="2" key="1">
    <citation type="journal article" date="2022" name="bioRxiv">
        <title>Genomics of Preaxostyla Flagellates Illuminates Evolutionary Transitions and the Path Towards Mitochondrial Loss.</title>
        <authorList>
            <person name="Novak L.V.F."/>
            <person name="Treitli S.C."/>
            <person name="Pyrih J."/>
            <person name="Halakuc P."/>
            <person name="Pipaliya S.V."/>
            <person name="Vacek V."/>
            <person name="Brzon O."/>
            <person name="Soukal P."/>
            <person name="Eme L."/>
            <person name="Dacks J.B."/>
            <person name="Karnkowska A."/>
            <person name="Elias M."/>
            <person name="Hampl V."/>
        </authorList>
    </citation>
    <scope>NUCLEOTIDE SEQUENCE</scope>
    <source>
        <strain evidence="2">RCP-MX</strain>
    </source>
</reference>
<sequence>MLSGDSATTSGFDPSAPSYLPPVPQQQAEMQPQQQPEKQPSSQDHSQPQPPLDPLSLLISTIASLPHQVGVPTPPKLQELTFDAVHDFLRKTDEYRFQYPRVTMPTFFQCASSKVQLYARSVLALDPTTTNDAFSRALLIHLRPKLMVQKTARLSQVRMNISSAGDLPRALAEFFEEFSSLCDHLDFPLGARPKAFAHALGPPLGPALLAEFYPGSNITLEQAYGGAAQLAQAFTESSRLMQLASTPTPSLPGKTPTSPPPCLPAPLVCPNQSPTSLLPSPFSRDSPPGHNIHPDSPSAWEAQCR</sequence>
<feature type="compositionally biased region" description="Low complexity" evidence="1">
    <location>
        <begin position="245"/>
        <end position="256"/>
    </location>
</feature>
<feature type="compositionally biased region" description="Polar residues" evidence="1">
    <location>
        <begin position="1"/>
        <end position="12"/>
    </location>
</feature>